<proteinExistence type="predicted"/>
<evidence type="ECO:0000313" key="3">
    <source>
        <dbReference type="Proteomes" id="UP000269154"/>
    </source>
</evidence>
<protein>
    <submittedName>
        <fullName evidence="2">Uncharacterized protein</fullName>
    </submittedName>
</protein>
<comment type="caution">
    <text evidence="2">The sequence shown here is derived from an EMBL/GenBank/DDBJ whole genome shotgun (WGS) entry which is preliminary data.</text>
</comment>
<name>A0A3N6P732_9CYAN</name>
<feature type="compositionally biased region" description="Basic and acidic residues" evidence="1">
    <location>
        <begin position="45"/>
        <end position="54"/>
    </location>
</feature>
<gene>
    <name evidence="2" type="ORF">D5R40_23460</name>
</gene>
<reference evidence="2 3" key="1">
    <citation type="journal article" date="2018" name="ACS Chem. Biol.">
        <title>Ketoreductase domain dysfunction expands chemodiversity: malyngamide biosynthesis in the cyanobacterium Okeania hirsuta.</title>
        <authorList>
            <person name="Moss N.A."/>
            <person name="Leao T."/>
            <person name="Rankin M."/>
            <person name="McCullough T.M."/>
            <person name="Qu P."/>
            <person name="Korobeynikov A."/>
            <person name="Smith J.L."/>
            <person name="Gerwick L."/>
            <person name="Gerwick W.H."/>
        </authorList>
    </citation>
    <scope>NUCLEOTIDE SEQUENCE [LARGE SCALE GENOMIC DNA]</scope>
    <source>
        <strain evidence="2 3">PAB10Feb10-1</strain>
    </source>
</reference>
<organism evidence="2 3">
    <name type="scientific">Okeania hirsuta</name>
    <dbReference type="NCBI Taxonomy" id="1458930"/>
    <lineage>
        <taxon>Bacteria</taxon>
        <taxon>Bacillati</taxon>
        <taxon>Cyanobacteriota</taxon>
        <taxon>Cyanophyceae</taxon>
        <taxon>Oscillatoriophycideae</taxon>
        <taxon>Oscillatoriales</taxon>
        <taxon>Microcoleaceae</taxon>
        <taxon>Okeania</taxon>
    </lineage>
</organism>
<accession>A0A3N6P732</accession>
<keyword evidence="3" id="KW-1185">Reference proteome</keyword>
<evidence type="ECO:0000256" key="1">
    <source>
        <dbReference type="SAM" id="MobiDB-lite"/>
    </source>
</evidence>
<dbReference type="RefSeq" id="WP_124145451.1">
    <property type="nucleotide sequence ID" value="NZ_CAWOKI010000085.1"/>
</dbReference>
<evidence type="ECO:0000313" key="2">
    <source>
        <dbReference type="EMBL" id="RQH31154.1"/>
    </source>
</evidence>
<feature type="region of interest" description="Disordered" evidence="1">
    <location>
        <begin position="29"/>
        <end position="56"/>
    </location>
</feature>
<dbReference type="EMBL" id="RCBY01000170">
    <property type="protein sequence ID" value="RQH31154.1"/>
    <property type="molecule type" value="Genomic_DNA"/>
</dbReference>
<sequence>MSRLPEGELGVGELVYHIHLNYLGVNPPLTPPLLGGEGPSQESGGNKEEERGVEGKSFLVAERGTEFYRAFIRI</sequence>
<dbReference type="AlphaFoldDB" id="A0A3N6P732"/>
<dbReference type="Proteomes" id="UP000269154">
    <property type="component" value="Unassembled WGS sequence"/>
</dbReference>